<name>A0A6H2EME1_9ACTO</name>
<dbReference type="Proteomes" id="UP000502298">
    <property type="component" value="Chromosome"/>
</dbReference>
<reference evidence="1 2" key="1">
    <citation type="submission" date="2020-03" db="EMBL/GenBank/DDBJ databases">
        <title>Complete genome of Arcanobacterium buesumensis sp. nov. strain 2701.</title>
        <authorList>
            <person name="Borowiak M."/>
            <person name="Alssahen M."/>
            <person name="Laemmler C."/>
            <person name="Malorny B."/>
            <person name="Hassan A."/>
            <person name="Prenger-Berninghoff E."/>
            <person name="Ploetz M."/>
            <person name="Abdulmawjood A."/>
        </authorList>
    </citation>
    <scope>NUCLEOTIDE SEQUENCE [LARGE SCALE GENOMIC DNA]</scope>
    <source>
        <strain evidence="1 2">2701</strain>
    </source>
</reference>
<gene>
    <name evidence="1" type="ORF">HC352_06760</name>
</gene>
<dbReference type="InterPro" id="IPR035901">
    <property type="entry name" value="GIY-YIG_endonuc_sf"/>
</dbReference>
<keyword evidence="2" id="KW-1185">Reference proteome</keyword>
<dbReference type="AlphaFoldDB" id="A0A6H2EME1"/>
<evidence type="ECO:0000313" key="1">
    <source>
        <dbReference type="EMBL" id="QJC22239.1"/>
    </source>
</evidence>
<proteinExistence type="predicted"/>
<dbReference type="EMBL" id="CP050804">
    <property type="protein sequence ID" value="QJC22239.1"/>
    <property type="molecule type" value="Genomic_DNA"/>
</dbReference>
<evidence type="ECO:0008006" key="3">
    <source>
        <dbReference type="Google" id="ProtNLM"/>
    </source>
</evidence>
<dbReference type="Gene3D" id="3.40.1440.10">
    <property type="entry name" value="GIY-YIG endonuclease"/>
    <property type="match status" value="1"/>
</dbReference>
<dbReference type="RefSeq" id="WP_168918170.1">
    <property type="nucleotide sequence ID" value="NZ_CP050804.1"/>
</dbReference>
<accession>A0A6H2EME1</accession>
<dbReference type="KEGG" id="arca:HC352_06760"/>
<evidence type="ECO:0000313" key="2">
    <source>
        <dbReference type="Proteomes" id="UP000502298"/>
    </source>
</evidence>
<organism evidence="1 2">
    <name type="scientific">Arcanobacterium buesumense</name>
    <dbReference type="NCBI Taxonomy" id="2722751"/>
    <lineage>
        <taxon>Bacteria</taxon>
        <taxon>Bacillati</taxon>
        <taxon>Actinomycetota</taxon>
        <taxon>Actinomycetes</taxon>
        <taxon>Actinomycetales</taxon>
        <taxon>Actinomycetaceae</taxon>
        <taxon>Arcanobacterium</taxon>
    </lineage>
</organism>
<protein>
    <recommendedName>
        <fullName evidence="3">GIY-YIG domain-containing protein</fullName>
    </recommendedName>
</protein>
<sequence>MKIKIDFFSQNTVEAIGAGIYKVSVVKPNGESGVLYVGESVFVLVRCAVHLYELKKDPNYFGFTAKRIENSQITLKFELLEKIENREKRKAREKEIIKEIGKIICQSQVSDRMKGIEAKIEALEDFLNN</sequence>